<evidence type="ECO:0000313" key="2">
    <source>
        <dbReference type="Proteomes" id="UP000215788"/>
    </source>
</evidence>
<protein>
    <submittedName>
        <fullName evidence="1">Uncharacterized protein</fullName>
    </submittedName>
</protein>
<dbReference type="RefSeq" id="WP_094992585.1">
    <property type="nucleotide sequence ID" value="NZ_NQKI01000006.1"/>
</dbReference>
<dbReference type="Proteomes" id="UP000215788">
    <property type="component" value="Unassembled WGS sequence"/>
</dbReference>
<comment type="caution">
    <text evidence="1">The sequence shown here is derived from an EMBL/GenBank/DDBJ whole genome shotgun (WGS) entry which is preliminary data.</text>
</comment>
<dbReference type="AlphaFoldDB" id="A0A266ND45"/>
<proteinExistence type="predicted"/>
<organism evidence="1 2">
    <name type="scientific">Pseudomonas lundensis</name>
    <dbReference type="NCBI Taxonomy" id="86185"/>
    <lineage>
        <taxon>Bacteria</taxon>
        <taxon>Pseudomonadati</taxon>
        <taxon>Pseudomonadota</taxon>
        <taxon>Gammaproteobacteria</taxon>
        <taxon>Pseudomonadales</taxon>
        <taxon>Pseudomonadaceae</taxon>
        <taxon>Pseudomonas</taxon>
    </lineage>
</organism>
<sequence>MHQSIQTINTPASVAPRFLQSQNVSRCNFHLDAAMSAAKQIRFQYSKPSKNKLVRECLDHLQAFLASSEGAHP</sequence>
<dbReference type="OrthoDB" id="7024316at2"/>
<gene>
    <name evidence="1" type="ORF">CJF39_05940</name>
</gene>
<name>A0A266ND45_9PSED</name>
<evidence type="ECO:0000313" key="1">
    <source>
        <dbReference type="EMBL" id="OZY60421.1"/>
    </source>
</evidence>
<dbReference type="EMBL" id="NQKI01000006">
    <property type="protein sequence ID" value="OZY60421.1"/>
    <property type="molecule type" value="Genomic_DNA"/>
</dbReference>
<reference evidence="1 2" key="1">
    <citation type="submission" date="2017-08" db="EMBL/GenBank/DDBJ databases">
        <title>Genomic and metabolic characterisation of spoilage-associated Pseudomonas species.</title>
        <authorList>
            <person name="Stanborough T."/>
            <person name="Fegan N."/>
            <person name="Powell S.M."/>
            <person name="Singh T."/>
            <person name="Tamplin M.L."/>
            <person name="Chandry P.S."/>
        </authorList>
    </citation>
    <scope>NUCLEOTIDE SEQUENCE [LARGE SCALE GENOMIC DNA]</scope>
    <source>
        <strain evidence="1 2">L1802</strain>
    </source>
</reference>
<accession>A0A266ND45</accession>